<feature type="transmembrane region" description="Helical" evidence="11">
    <location>
        <begin position="150"/>
        <end position="175"/>
    </location>
</feature>
<evidence type="ECO:0000256" key="4">
    <source>
        <dbReference type="ARBA" id="ARBA00022989"/>
    </source>
</evidence>
<evidence type="ECO:0000256" key="5">
    <source>
        <dbReference type="ARBA" id="ARBA00023065"/>
    </source>
</evidence>
<evidence type="ECO:0000256" key="11">
    <source>
        <dbReference type="SAM" id="Phobius"/>
    </source>
</evidence>
<dbReference type="InterPro" id="IPR000644">
    <property type="entry name" value="CBS_dom"/>
</dbReference>
<dbReference type="Pfam" id="PF00654">
    <property type="entry name" value="Voltage_CLC"/>
    <property type="match status" value="1"/>
</dbReference>
<dbReference type="Gene3D" id="1.10.3080.10">
    <property type="entry name" value="Clc chloride channel"/>
    <property type="match status" value="1"/>
</dbReference>
<feature type="transmembrane region" description="Helical" evidence="11">
    <location>
        <begin position="318"/>
        <end position="339"/>
    </location>
</feature>
<comment type="subcellular location">
    <subcellularLocation>
        <location evidence="1">Membrane</location>
        <topology evidence="1">Multi-pass membrane protein</topology>
    </subcellularLocation>
</comment>
<reference evidence="13" key="1">
    <citation type="submission" date="2021-05" db="EMBL/GenBank/DDBJ databases">
        <authorList>
            <person name="Sun Q."/>
            <person name="Inoue M."/>
        </authorList>
    </citation>
    <scope>NUCLEOTIDE SEQUENCE</scope>
    <source>
        <strain evidence="13">VKM B-3255</strain>
    </source>
</reference>
<accession>A0ABS5REU0</accession>
<name>A0ABS5REU0_9HYPH</name>
<keyword evidence="9" id="KW-0407">Ion channel</keyword>
<gene>
    <name evidence="13" type="ORF">KIP89_19700</name>
</gene>
<keyword evidence="7" id="KW-0869">Chloride channel</keyword>
<dbReference type="SUPFAM" id="SSF81340">
    <property type="entry name" value="Clc chloride channel"/>
    <property type="match status" value="1"/>
</dbReference>
<evidence type="ECO:0000256" key="2">
    <source>
        <dbReference type="ARBA" id="ARBA00022448"/>
    </source>
</evidence>
<evidence type="ECO:0000256" key="9">
    <source>
        <dbReference type="ARBA" id="ARBA00023303"/>
    </source>
</evidence>
<dbReference type="PROSITE" id="PS51371">
    <property type="entry name" value="CBS"/>
    <property type="match status" value="1"/>
</dbReference>
<keyword evidence="10" id="KW-0129">CBS domain</keyword>
<evidence type="ECO:0000256" key="3">
    <source>
        <dbReference type="ARBA" id="ARBA00022692"/>
    </source>
</evidence>
<sequence length="571" mass="59745">MVRVSELGLVALAALIGALAGLVVFAMNWATQALHELIFLIPHDTNLSISQLIPAPLALLGPALGGLAFGLASWLLLRRATIQPVDPIEANAVHGGRMSLSDSLVVALQTLVSSGVGASVGLEAGYTQAASGMASRIGQILHLRRADLRLLVACAAGAAIGAAFDAPLMGAFYGFELILGTYAIPAFVPMMTATFTASLTRHLLQPLSHPALPPLDIPALEQLPAVILLGLLAALLGIAVMRGVTLVEAGFRRSGIPLWLRPAMAGLVIGALALWNPAVLSAGHGAVYHYIAVDGTLPMLALLLAAKLTASAVSIGSGFRGGLFFASLLMGVFAGRVYASGLDVLLPQLGGSHAFYALIGMSSLAVAVVGGPMTMTLLALEMTGDLQLTLAVLAASGTASLVTRRLFGFSFATWRFHLRGENIRGAHDVGWLREITVESLMRREVPELDIGTPIDEARRRYPPGAASDLVVTSGGLYAGMVPPAGLYQGETDPSLGDLTLAARLRHPNEKLSPQTTIREALNLFESTEAEALAVVGPDGRVVGILSESHAIKRYSDEMRGRLSELTGERID</sequence>
<dbReference type="InterPro" id="IPR014743">
    <property type="entry name" value="Cl-channel_core"/>
</dbReference>
<keyword evidence="14" id="KW-1185">Reference proteome</keyword>
<feature type="transmembrane region" description="Helical" evidence="11">
    <location>
        <begin position="57"/>
        <end position="77"/>
    </location>
</feature>
<evidence type="ECO:0000256" key="8">
    <source>
        <dbReference type="ARBA" id="ARBA00023214"/>
    </source>
</evidence>
<feature type="domain" description="CBS" evidence="12">
    <location>
        <begin position="504"/>
        <end position="562"/>
    </location>
</feature>
<feature type="transmembrane region" description="Helical" evidence="11">
    <location>
        <begin position="287"/>
        <end position="306"/>
    </location>
</feature>
<organism evidence="13 14">
    <name type="scientific">Ancylobacter radicis</name>
    <dbReference type="NCBI Taxonomy" id="2836179"/>
    <lineage>
        <taxon>Bacteria</taxon>
        <taxon>Pseudomonadati</taxon>
        <taxon>Pseudomonadota</taxon>
        <taxon>Alphaproteobacteria</taxon>
        <taxon>Hyphomicrobiales</taxon>
        <taxon>Xanthobacteraceae</taxon>
        <taxon>Ancylobacter</taxon>
    </lineage>
</organism>
<dbReference type="Pfam" id="PF00571">
    <property type="entry name" value="CBS"/>
    <property type="match status" value="1"/>
</dbReference>
<keyword evidence="8" id="KW-0868">Chloride</keyword>
<evidence type="ECO:0000313" key="13">
    <source>
        <dbReference type="EMBL" id="MBS9479339.1"/>
    </source>
</evidence>
<keyword evidence="5" id="KW-0406">Ion transport</keyword>
<evidence type="ECO:0000313" key="14">
    <source>
        <dbReference type="Proteomes" id="UP001166585"/>
    </source>
</evidence>
<dbReference type="Gene3D" id="3.10.580.10">
    <property type="entry name" value="CBS-domain"/>
    <property type="match status" value="1"/>
</dbReference>
<dbReference type="EMBL" id="JAHCQH010000025">
    <property type="protein sequence ID" value="MBS9479339.1"/>
    <property type="molecule type" value="Genomic_DNA"/>
</dbReference>
<proteinExistence type="predicted"/>
<keyword evidence="2" id="KW-0813">Transport</keyword>
<evidence type="ECO:0000256" key="7">
    <source>
        <dbReference type="ARBA" id="ARBA00023173"/>
    </source>
</evidence>
<feature type="transmembrane region" description="Helical" evidence="11">
    <location>
        <begin position="354"/>
        <end position="380"/>
    </location>
</feature>
<feature type="transmembrane region" description="Helical" evidence="11">
    <location>
        <begin position="256"/>
        <end position="275"/>
    </location>
</feature>
<dbReference type="SUPFAM" id="SSF54631">
    <property type="entry name" value="CBS-domain pair"/>
    <property type="match status" value="1"/>
</dbReference>
<dbReference type="InterPro" id="IPR046342">
    <property type="entry name" value="CBS_dom_sf"/>
</dbReference>
<dbReference type="PANTHER" id="PTHR43427">
    <property type="entry name" value="CHLORIDE CHANNEL PROTEIN CLC-E"/>
    <property type="match status" value="1"/>
</dbReference>
<keyword evidence="4 11" id="KW-1133">Transmembrane helix</keyword>
<protein>
    <submittedName>
        <fullName evidence="13">Chloride channel protein</fullName>
    </submittedName>
</protein>
<dbReference type="Proteomes" id="UP001166585">
    <property type="component" value="Unassembled WGS sequence"/>
</dbReference>
<dbReference type="CDD" id="cd00400">
    <property type="entry name" value="Voltage_gated_ClC"/>
    <property type="match status" value="1"/>
</dbReference>
<comment type="caution">
    <text evidence="13">The sequence shown here is derived from an EMBL/GenBank/DDBJ whole genome shotgun (WGS) entry which is preliminary data.</text>
</comment>
<keyword evidence="3 11" id="KW-0812">Transmembrane</keyword>
<keyword evidence="6 11" id="KW-0472">Membrane</keyword>
<dbReference type="PANTHER" id="PTHR43427:SF6">
    <property type="entry name" value="CHLORIDE CHANNEL PROTEIN CLC-E"/>
    <property type="match status" value="1"/>
</dbReference>
<feature type="transmembrane region" description="Helical" evidence="11">
    <location>
        <begin position="223"/>
        <end position="244"/>
    </location>
</feature>
<evidence type="ECO:0000256" key="1">
    <source>
        <dbReference type="ARBA" id="ARBA00004141"/>
    </source>
</evidence>
<dbReference type="InterPro" id="IPR001807">
    <property type="entry name" value="ClC"/>
</dbReference>
<evidence type="ECO:0000256" key="6">
    <source>
        <dbReference type="ARBA" id="ARBA00023136"/>
    </source>
</evidence>
<evidence type="ECO:0000256" key="10">
    <source>
        <dbReference type="PROSITE-ProRule" id="PRU00703"/>
    </source>
</evidence>
<dbReference type="PRINTS" id="PR00762">
    <property type="entry name" value="CLCHANNEL"/>
</dbReference>
<dbReference type="InterPro" id="IPR050368">
    <property type="entry name" value="ClC-type_chloride_channel"/>
</dbReference>
<evidence type="ECO:0000259" key="12">
    <source>
        <dbReference type="PROSITE" id="PS51371"/>
    </source>
</evidence>